<keyword evidence="2" id="KW-1185">Reference proteome</keyword>
<gene>
    <name evidence="1" type="ORF">ARALYDRAFT_902634</name>
</gene>
<dbReference type="Proteomes" id="UP000008694">
    <property type="component" value="Unassembled WGS sequence"/>
</dbReference>
<dbReference type="HOGENOM" id="CLU_2852707_0_0_1"/>
<dbReference type="Gramene" id="scaffold_402135.1">
    <property type="protein sequence ID" value="scaffold_402135.1"/>
    <property type="gene ID" value="scaffold_402135.1"/>
</dbReference>
<reference evidence="2" key="1">
    <citation type="journal article" date="2011" name="Nat. Genet.">
        <title>The Arabidopsis lyrata genome sequence and the basis of rapid genome size change.</title>
        <authorList>
            <person name="Hu T.T."/>
            <person name="Pattyn P."/>
            <person name="Bakker E.G."/>
            <person name="Cao J."/>
            <person name="Cheng J.-F."/>
            <person name="Clark R.M."/>
            <person name="Fahlgren N."/>
            <person name="Fawcett J.A."/>
            <person name="Grimwood J."/>
            <person name="Gundlach H."/>
            <person name="Haberer G."/>
            <person name="Hollister J.D."/>
            <person name="Ossowski S."/>
            <person name="Ottilar R.P."/>
            <person name="Salamov A.A."/>
            <person name="Schneeberger K."/>
            <person name="Spannagl M."/>
            <person name="Wang X."/>
            <person name="Yang L."/>
            <person name="Nasrallah M.E."/>
            <person name="Bergelson J."/>
            <person name="Carrington J.C."/>
            <person name="Gaut B.S."/>
            <person name="Schmutz J."/>
            <person name="Mayer K.F.X."/>
            <person name="Van de Peer Y."/>
            <person name="Grigoriev I.V."/>
            <person name="Nordborg M."/>
            <person name="Weigel D."/>
            <person name="Guo Y.-L."/>
        </authorList>
    </citation>
    <scope>NUCLEOTIDE SEQUENCE [LARGE SCALE GENOMIC DNA]</scope>
    <source>
        <strain evidence="2">cv. MN47</strain>
    </source>
</reference>
<evidence type="ECO:0000313" key="2">
    <source>
        <dbReference type="Proteomes" id="UP000008694"/>
    </source>
</evidence>
<evidence type="ECO:0000313" key="1">
    <source>
        <dbReference type="EMBL" id="EFH57648.1"/>
    </source>
</evidence>
<sequence>MMIGYEAYQKTPSKRNRTAECMEEYSPAATQVSQAGFYVECFYRRLIYQPLFIRNSEAFSIFNMI</sequence>
<dbReference type="EMBL" id="GL348716">
    <property type="protein sequence ID" value="EFH57648.1"/>
    <property type="molecule type" value="Genomic_DNA"/>
</dbReference>
<organism evidence="2">
    <name type="scientific">Arabidopsis lyrata subsp. lyrata</name>
    <name type="common">Lyre-leaved rock-cress</name>
    <dbReference type="NCBI Taxonomy" id="81972"/>
    <lineage>
        <taxon>Eukaryota</taxon>
        <taxon>Viridiplantae</taxon>
        <taxon>Streptophyta</taxon>
        <taxon>Embryophyta</taxon>
        <taxon>Tracheophyta</taxon>
        <taxon>Spermatophyta</taxon>
        <taxon>Magnoliopsida</taxon>
        <taxon>eudicotyledons</taxon>
        <taxon>Gunneridae</taxon>
        <taxon>Pentapetalae</taxon>
        <taxon>rosids</taxon>
        <taxon>malvids</taxon>
        <taxon>Brassicales</taxon>
        <taxon>Brassicaceae</taxon>
        <taxon>Camelineae</taxon>
        <taxon>Arabidopsis</taxon>
    </lineage>
</organism>
<accession>D7LHV0</accession>
<protein>
    <submittedName>
        <fullName evidence="1">Predicted protein</fullName>
    </submittedName>
</protein>
<proteinExistence type="predicted"/>
<name>D7LHV0_ARALL</name>
<dbReference type="AlphaFoldDB" id="D7LHV0"/>